<sequence>MSSGGWGTSFSAWGKPNSSSGKQPSWDTAEQVPISAAGSASNVSEIDLGAHHAASNTTAAAAASNRPSLPWQIPAGTPAYPAAAGADSAGIAAREAALSQKEAALKAKEKELQAREAELRKSGGLGPRKNWPLCFPIIHHDIAKDIPASSQGAVRMAYWCYLGLVVCLLYNFAGACAMVGLGAPDRMSSWFLAAIYLIAGVPLGLLLWYMKLYNTVANDGAVGMLGFFIVFIIHVGFCTWAAIAPPLAGERWSFTGFVAALRAFDVSKVGGVLYIIGACLWTLEAAASWWCLKMVYFNFRSSGKQQQAQGQMANMAFVAAMQNKV</sequence>
<evidence type="ECO:0000256" key="1">
    <source>
        <dbReference type="ARBA" id="ARBA00004003"/>
    </source>
</evidence>
<comment type="similarity">
    <text evidence="2 6">Belongs to the SCAMP family.</text>
</comment>
<comment type="subcellular location">
    <subcellularLocation>
        <location evidence="6">Cell membrane</location>
        <topology evidence="6">Multi-pass membrane protein</topology>
    </subcellularLocation>
    <subcellularLocation>
        <location evidence="6">Cytoplasmic vesicle</location>
        <location evidence="6">Secretory vesicle membrane</location>
        <topology evidence="6">Multi-pass membrane protein</topology>
    </subcellularLocation>
</comment>
<organism evidence="9 10">
    <name type="scientific">Tetradesmus obliquus</name>
    <name type="common">Green alga</name>
    <name type="synonym">Acutodesmus obliquus</name>
    <dbReference type="NCBI Taxonomy" id="3088"/>
    <lineage>
        <taxon>Eukaryota</taxon>
        <taxon>Viridiplantae</taxon>
        <taxon>Chlorophyta</taxon>
        <taxon>core chlorophytes</taxon>
        <taxon>Chlorophyceae</taxon>
        <taxon>CS clade</taxon>
        <taxon>Sphaeropleales</taxon>
        <taxon>Scenedesmaceae</taxon>
        <taxon>Tetradesmus</taxon>
    </lineage>
</organism>
<feature type="coiled-coil region" evidence="7">
    <location>
        <begin position="91"/>
        <end position="120"/>
    </location>
</feature>
<feature type="transmembrane region" description="Helical" evidence="6">
    <location>
        <begin position="271"/>
        <end position="292"/>
    </location>
</feature>
<dbReference type="GO" id="GO:0055038">
    <property type="term" value="C:recycling endosome membrane"/>
    <property type="evidence" value="ECO:0007669"/>
    <property type="project" value="TreeGrafter"/>
</dbReference>
<evidence type="ECO:0000256" key="5">
    <source>
        <dbReference type="ARBA" id="ARBA00023136"/>
    </source>
</evidence>
<dbReference type="GO" id="GO:0005886">
    <property type="term" value="C:plasma membrane"/>
    <property type="evidence" value="ECO:0007669"/>
    <property type="project" value="UniProtKB-SubCell"/>
</dbReference>
<evidence type="ECO:0000256" key="7">
    <source>
        <dbReference type="SAM" id="Coils"/>
    </source>
</evidence>
<feature type="transmembrane region" description="Helical" evidence="6">
    <location>
        <begin position="158"/>
        <end position="183"/>
    </location>
</feature>
<protein>
    <recommendedName>
        <fullName evidence="6">Secretory carrier-associated membrane protein</fullName>
        <shortName evidence="6">Secretory carrier membrane protein</shortName>
    </recommendedName>
</protein>
<comment type="function">
    <text evidence="1 6">Probably involved in membrane trafficking.</text>
</comment>
<dbReference type="PANTHER" id="PTHR10687">
    <property type="entry name" value="SECRETORY CARRIER-ASSOCIATED MEMBRANE PROTEIN SCAMP"/>
    <property type="match status" value="1"/>
</dbReference>
<dbReference type="EMBL" id="FNXT01000339">
    <property type="protein sequence ID" value="SZX63727.1"/>
    <property type="molecule type" value="Genomic_DNA"/>
</dbReference>
<dbReference type="GO" id="GO:0030658">
    <property type="term" value="C:transport vesicle membrane"/>
    <property type="evidence" value="ECO:0007669"/>
    <property type="project" value="UniProtKB-SubCell"/>
</dbReference>
<evidence type="ECO:0000256" key="3">
    <source>
        <dbReference type="ARBA" id="ARBA00022692"/>
    </source>
</evidence>
<dbReference type="GO" id="GO:0015031">
    <property type="term" value="P:protein transport"/>
    <property type="evidence" value="ECO:0007669"/>
    <property type="project" value="InterPro"/>
</dbReference>
<keyword evidence="7" id="KW-0175">Coiled coil</keyword>
<evidence type="ECO:0000256" key="4">
    <source>
        <dbReference type="ARBA" id="ARBA00022989"/>
    </source>
</evidence>
<keyword evidence="5 6" id="KW-0472">Membrane</keyword>
<dbReference type="InterPro" id="IPR007273">
    <property type="entry name" value="SCAMP"/>
</dbReference>
<dbReference type="Pfam" id="PF04144">
    <property type="entry name" value="SCAMP"/>
    <property type="match status" value="1"/>
</dbReference>
<dbReference type="PANTHER" id="PTHR10687:SF2">
    <property type="entry name" value="SECRETORY CARRIER-ASSOCIATED MEMBRANE PROTEIN"/>
    <property type="match status" value="1"/>
</dbReference>
<evidence type="ECO:0000256" key="8">
    <source>
        <dbReference type="SAM" id="MobiDB-lite"/>
    </source>
</evidence>
<keyword evidence="6" id="KW-0813">Transport</keyword>
<reference evidence="9 10" key="1">
    <citation type="submission" date="2016-10" db="EMBL/GenBank/DDBJ databases">
        <authorList>
            <person name="Cai Z."/>
        </authorList>
    </citation>
    <scope>NUCLEOTIDE SEQUENCE [LARGE SCALE GENOMIC DNA]</scope>
</reference>
<evidence type="ECO:0000256" key="2">
    <source>
        <dbReference type="ARBA" id="ARBA00010482"/>
    </source>
</evidence>
<keyword evidence="6" id="KW-0968">Cytoplasmic vesicle</keyword>
<dbReference type="GO" id="GO:0032588">
    <property type="term" value="C:trans-Golgi network membrane"/>
    <property type="evidence" value="ECO:0007669"/>
    <property type="project" value="TreeGrafter"/>
</dbReference>
<feature type="transmembrane region" description="Helical" evidence="6">
    <location>
        <begin position="189"/>
        <end position="209"/>
    </location>
</feature>
<keyword evidence="4 6" id="KW-1133">Transmembrane helix</keyword>
<keyword evidence="6" id="KW-1003">Cell membrane</keyword>
<evidence type="ECO:0000256" key="6">
    <source>
        <dbReference type="RuleBase" id="RU363122"/>
    </source>
</evidence>
<proteinExistence type="inferred from homology"/>
<keyword evidence="10" id="KW-1185">Reference proteome</keyword>
<feature type="compositionally biased region" description="Polar residues" evidence="8">
    <location>
        <begin position="8"/>
        <end position="28"/>
    </location>
</feature>
<feature type="region of interest" description="Disordered" evidence="8">
    <location>
        <begin position="1"/>
        <end position="40"/>
    </location>
</feature>
<evidence type="ECO:0000313" key="9">
    <source>
        <dbReference type="EMBL" id="SZX63727.1"/>
    </source>
</evidence>
<gene>
    <name evidence="9" type="ORF">BQ4739_LOCUS4275</name>
</gene>
<evidence type="ECO:0000313" key="10">
    <source>
        <dbReference type="Proteomes" id="UP000256970"/>
    </source>
</evidence>
<dbReference type="AlphaFoldDB" id="A0A383VDW3"/>
<accession>A0A383VDW3</accession>
<feature type="transmembrane region" description="Helical" evidence="6">
    <location>
        <begin position="221"/>
        <end position="243"/>
    </location>
</feature>
<dbReference type="Proteomes" id="UP000256970">
    <property type="component" value="Unassembled WGS sequence"/>
</dbReference>
<keyword evidence="3 6" id="KW-0812">Transmembrane</keyword>
<name>A0A383VDW3_TETOB</name>